<dbReference type="Gene3D" id="1.25.40.10">
    <property type="entry name" value="Tetratricopeptide repeat domain"/>
    <property type="match status" value="2"/>
</dbReference>
<comment type="caution">
    <text evidence="1">The sequence shown here is derived from an EMBL/GenBank/DDBJ whole genome shotgun (WGS) entry which is preliminary data.</text>
</comment>
<name>A0AAE3ZXR1_9ACTN</name>
<evidence type="ECO:0008006" key="3">
    <source>
        <dbReference type="Google" id="ProtNLM"/>
    </source>
</evidence>
<accession>A0AAE3ZXR1</accession>
<dbReference type="Proteomes" id="UP001183629">
    <property type="component" value="Unassembled WGS sequence"/>
</dbReference>
<evidence type="ECO:0000313" key="1">
    <source>
        <dbReference type="EMBL" id="MDR7326048.1"/>
    </source>
</evidence>
<dbReference type="RefSeq" id="WP_310421260.1">
    <property type="nucleotide sequence ID" value="NZ_JAVDYC010000001.1"/>
</dbReference>
<organism evidence="1 2">
    <name type="scientific">Catenuloplanes niger</name>
    <dbReference type="NCBI Taxonomy" id="587534"/>
    <lineage>
        <taxon>Bacteria</taxon>
        <taxon>Bacillati</taxon>
        <taxon>Actinomycetota</taxon>
        <taxon>Actinomycetes</taxon>
        <taxon>Micromonosporales</taxon>
        <taxon>Micromonosporaceae</taxon>
        <taxon>Catenuloplanes</taxon>
    </lineage>
</organism>
<dbReference type="EMBL" id="JAVDYC010000001">
    <property type="protein sequence ID" value="MDR7326048.1"/>
    <property type="molecule type" value="Genomic_DNA"/>
</dbReference>
<dbReference type="InterPro" id="IPR011990">
    <property type="entry name" value="TPR-like_helical_dom_sf"/>
</dbReference>
<reference evidence="1 2" key="1">
    <citation type="submission" date="2023-07" db="EMBL/GenBank/DDBJ databases">
        <title>Sequencing the genomes of 1000 actinobacteria strains.</title>
        <authorList>
            <person name="Klenk H.-P."/>
        </authorList>
    </citation>
    <scope>NUCLEOTIDE SEQUENCE [LARGE SCALE GENOMIC DNA]</scope>
    <source>
        <strain evidence="1 2">DSM 44711</strain>
    </source>
</reference>
<dbReference type="AlphaFoldDB" id="A0AAE3ZXR1"/>
<proteinExistence type="predicted"/>
<keyword evidence="2" id="KW-1185">Reference proteome</keyword>
<sequence length="322" mass="34640">MEKRMVLGENATEEALSARLRDEVAVMERAAADGRYRDALAAGETAGGTIRRLREIAPENASHILAAAGLLHNRSHFLQRVGESDTAVAAAAESAALFRELVPADPAFYRPYLADALVRLGAAIEATGRADEAREPVAEAVRQYRETIFDAPRHRTGLARTLVRFGEMLAEAGERDRATEVMAEAADLFRAADESGEVLFTPSNAGPIPAGWELLVDGPAFVTALRNLAAANSLAGRSGAAVTDSREAVDIARQVARARPISAGDLADLLVEHAQILAEAGYLIEARNNVEEAIAWYESAPAGAYEPRLSWAYDVRERIARQ</sequence>
<dbReference type="SUPFAM" id="SSF48452">
    <property type="entry name" value="TPR-like"/>
    <property type="match status" value="1"/>
</dbReference>
<evidence type="ECO:0000313" key="2">
    <source>
        <dbReference type="Proteomes" id="UP001183629"/>
    </source>
</evidence>
<gene>
    <name evidence="1" type="ORF">J2S44_006298</name>
</gene>
<protein>
    <recommendedName>
        <fullName evidence="3">Tetratricopeptide repeat protein</fullName>
    </recommendedName>
</protein>